<dbReference type="AlphaFoldDB" id="A0A367ZQX5"/>
<keyword evidence="1" id="KW-0812">Transmembrane</keyword>
<reference evidence="2 3" key="1">
    <citation type="submission" date="2018-05" db="EMBL/GenBank/DDBJ databases">
        <title>A metagenomic window into the 2 km-deep terrestrial subsurface aquifer revealed taxonomically and functionally diverse microbial community comprising novel uncultured bacterial lineages.</title>
        <authorList>
            <person name="Kadnikov V.V."/>
            <person name="Mardanov A.V."/>
            <person name="Beletsky A.V."/>
            <person name="Banks D."/>
            <person name="Pimenov N.V."/>
            <person name="Frank Y.A."/>
            <person name="Karnachuk O.V."/>
            <person name="Ravin N.V."/>
        </authorList>
    </citation>
    <scope>NUCLEOTIDE SEQUENCE [LARGE SCALE GENOMIC DNA]</scope>
    <source>
        <strain evidence="2">BY5</strain>
    </source>
</reference>
<proteinExistence type="predicted"/>
<evidence type="ECO:0000313" key="2">
    <source>
        <dbReference type="EMBL" id="RCK80247.1"/>
    </source>
</evidence>
<keyword evidence="1" id="KW-0472">Membrane</keyword>
<dbReference type="EMBL" id="QOQW01000007">
    <property type="protein sequence ID" value="RCK80247.1"/>
    <property type="molecule type" value="Genomic_DNA"/>
</dbReference>
<gene>
    <name evidence="2" type="ORF">OZSIB_3429</name>
</gene>
<name>A0A367ZQX5_9BACT</name>
<accession>A0A367ZQX5</accession>
<dbReference type="Pfam" id="PF07963">
    <property type="entry name" value="N_methyl"/>
    <property type="match status" value="1"/>
</dbReference>
<dbReference type="PROSITE" id="PS00409">
    <property type="entry name" value="PROKAR_NTER_METHYL"/>
    <property type="match status" value="1"/>
</dbReference>
<protein>
    <recommendedName>
        <fullName evidence="4">Prepilin-type N-terminal cleavage/methylation domain-containing protein</fullName>
    </recommendedName>
</protein>
<dbReference type="Proteomes" id="UP000252355">
    <property type="component" value="Unassembled WGS sequence"/>
</dbReference>
<comment type="caution">
    <text evidence="2">The sequence shown here is derived from an EMBL/GenBank/DDBJ whole genome shotgun (WGS) entry which is preliminary data.</text>
</comment>
<keyword evidence="1" id="KW-1133">Transmembrane helix</keyword>
<sequence>MAGRRGFTLVEILIAAGLLSALLLTFFGMFRSSTGQFQAGSWRHVTQKDAQVFLNHLRSLIEKANHPYVLESGNQRPIENQPIMLHTAFSGNAPVTLSGTGGILYFSVNTPAERAPPAGSGMASLLQTSNRPGIWSGVALSYQPMPTGGQRLVLIHSGESADLNTNLAAPYDCPPGGDFQRLPTSARSRFQLDDVEAVRIIRSPIATGPLEISVTLAKTVQGRKVSFVETVLAKPIHDAGVTVSSF</sequence>
<evidence type="ECO:0000313" key="3">
    <source>
        <dbReference type="Proteomes" id="UP000252355"/>
    </source>
</evidence>
<organism evidence="2 3">
    <name type="scientific">Candidatus Ozemobacter sibiricus</name>
    <dbReference type="NCBI Taxonomy" id="2268124"/>
    <lineage>
        <taxon>Bacteria</taxon>
        <taxon>Candidatus Ozemobacteria</taxon>
        <taxon>Candidatus Ozemobacterales</taxon>
        <taxon>Candidatus Ozemobacteraceae</taxon>
        <taxon>Candidatus Ozemobacter</taxon>
    </lineage>
</organism>
<dbReference type="InterPro" id="IPR012902">
    <property type="entry name" value="N_methyl_site"/>
</dbReference>
<dbReference type="NCBIfam" id="TIGR02532">
    <property type="entry name" value="IV_pilin_GFxxxE"/>
    <property type="match status" value="1"/>
</dbReference>
<evidence type="ECO:0008006" key="4">
    <source>
        <dbReference type="Google" id="ProtNLM"/>
    </source>
</evidence>
<feature type="transmembrane region" description="Helical" evidence="1">
    <location>
        <begin position="12"/>
        <end position="30"/>
    </location>
</feature>
<evidence type="ECO:0000256" key="1">
    <source>
        <dbReference type="SAM" id="Phobius"/>
    </source>
</evidence>